<dbReference type="EC" id="5.1.1.3" evidence="2 7"/>
<evidence type="ECO:0000256" key="3">
    <source>
        <dbReference type="ARBA" id="ARBA00022960"/>
    </source>
</evidence>
<sequence length="261" mass="31074">MIWLFDSWFWGLSTLREFQKIMPEYDYIYFWDSSNVPYWDKSYGEILKLTEVWVRFLFESGAQIVILACNTATACTIRTLQQHIFPDKKILWVTIPGAEKVHELNLKKVWVLATLNTVRLKAYKERVHILNNKIEVQEIEAPDLVPLIEQWKINTPNFQETLKNYLDKFDSDIEAIVLGCTHYSLIKDEIQNLSKKQIIDPSHDSAIKFKTYLQRHPEIKNNLSTWWETIFYTSWSPTNFHEIWKKFIKNINLSQIKKAQI</sequence>
<name>K2AXC8_9BACT</name>
<dbReference type="PROSITE" id="PS00924">
    <property type="entry name" value="ASP_GLU_RACEMASE_2"/>
    <property type="match status" value="1"/>
</dbReference>
<evidence type="ECO:0000256" key="1">
    <source>
        <dbReference type="ARBA" id="ARBA00001602"/>
    </source>
</evidence>
<accession>K2AXC8</accession>
<dbReference type="PROSITE" id="PS00923">
    <property type="entry name" value="ASP_GLU_RACEMASE_1"/>
    <property type="match status" value="1"/>
</dbReference>
<dbReference type="InterPro" id="IPR018187">
    <property type="entry name" value="Asp/Glu_racemase_AS_1"/>
</dbReference>
<dbReference type="EMBL" id="AMFJ01021630">
    <property type="protein sequence ID" value="EKD66406.1"/>
    <property type="molecule type" value="Genomic_DNA"/>
</dbReference>
<dbReference type="GO" id="GO:0071555">
    <property type="term" value="P:cell wall organization"/>
    <property type="evidence" value="ECO:0007669"/>
    <property type="project" value="UniProtKB-KW"/>
</dbReference>
<proteinExistence type="predicted"/>
<evidence type="ECO:0000256" key="4">
    <source>
        <dbReference type="ARBA" id="ARBA00022984"/>
    </source>
</evidence>
<keyword evidence="5 8" id="KW-0413">Isomerase</keyword>
<evidence type="ECO:0000256" key="6">
    <source>
        <dbReference type="ARBA" id="ARBA00023316"/>
    </source>
</evidence>
<dbReference type="InterPro" id="IPR001920">
    <property type="entry name" value="Asp/Glu_race"/>
</dbReference>
<protein>
    <recommendedName>
        <fullName evidence="2 7">Glutamate racemase</fullName>
        <ecNumber evidence="2 7">5.1.1.3</ecNumber>
    </recommendedName>
</protein>
<dbReference type="PANTHER" id="PTHR21198">
    <property type="entry name" value="GLUTAMATE RACEMASE"/>
    <property type="match status" value="1"/>
</dbReference>
<dbReference type="SUPFAM" id="SSF53681">
    <property type="entry name" value="Aspartate/glutamate racemase"/>
    <property type="match status" value="2"/>
</dbReference>
<gene>
    <name evidence="8" type="primary">murI</name>
    <name evidence="8" type="ORF">ACD_49C00044G0008</name>
</gene>
<dbReference type="NCBIfam" id="TIGR00067">
    <property type="entry name" value="glut_race"/>
    <property type="match status" value="1"/>
</dbReference>
<dbReference type="InterPro" id="IPR004391">
    <property type="entry name" value="Glu_race"/>
</dbReference>
<evidence type="ECO:0000256" key="7">
    <source>
        <dbReference type="NCBIfam" id="TIGR00067"/>
    </source>
</evidence>
<dbReference type="InterPro" id="IPR015942">
    <property type="entry name" value="Asp/Glu/hydantoin_racemase"/>
</dbReference>
<organism evidence="8">
    <name type="scientific">uncultured bacterium</name>
    <name type="common">gcode 4</name>
    <dbReference type="NCBI Taxonomy" id="1234023"/>
    <lineage>
        <taxon>Bacteria</taxon>
        <taxon>environmental samples</taxon>
    </lineage>
</organism>
<dbReference type="InterPro" id="IPR033134">
    <property type="entry name" value="Asp/Glu_racemase_AS_2"/>
</dbReference>
<dbReference type="GO" id="GO:0008360">
    <property type="term" value="P:regulation of cell shape"/>
    <property type="evidence" value="ECO:0007669"/>
    <property type="project" value="UniProtKB-KW"/>
</dbReference>
<dbReference type="PANTHER" id="PTHR21198:SF2">
    <property type="entry name" value="GLUTAMATE RACEMASE"/>
    <property type="match status" value="1"/>
</dbReference>
<keyword evidence="3" id="KW-0133">Cell shape</keyword>
<dbReference type="GO" id="GO:0008881">
    <property type="term" value="F:glutamate racemase activity"/>
    <property type="evidence" value="ECO:0007669"/>
    <property type="project" value="UniProtKB-UniRule"/>
</dbReference>
<comment type="caution">
    <text evidence="8">The sequence shown here is derived from an EMBL/GenBank/DDBJ whole genome shotgun (WGS) entry which is preliminary data.</text>
</comment>
<dbReference type="AlphaFoldDB" id="K2AXC8"/>
<dbReference type="GO" id="GO:0009252">
    <property type="term" value="P:peptidoglycan biosynthetic process"/>
    <property type="evidence" value="ECO:0007669"/>
    <property type="project" value="UniProtKB-UniRule"/>
</dbReference>
<reference evidence="8" key="1">
    <citation type="journal article" date="2012" name="Science">
        <title>Fermentation, hydrogen, and sulfur metabolism in multiple uncultivated bacterial phyla.</title>
        <authorList>
            <person name="Wrighton K.C."/>
            <person name="Thomas B.C."/>
            <person name="Sharon I."/>
            <person name="Miller C.S."/>
            <person name="Castelle C.J."/>
            <person name="VerBerkmoes N.C."/>
            <person name="Wilkins M.J."/>
            <person name="Hettich R.L."/>
            <person name="Lipton M.S."/>
            <person name="Williams K.H."/>
            <person name="Long P.E."/>
            <person name="Banfield J.F."/>
        </authorList>
    </citation>
    <scope>NUCLEOTIDE SEQUENCE [LARGE SCALE GENOMIC DNA]</scope>
</reference>
<dbReference type="Gene3D" id="3.40.50.1860">
    <property type="match status" value="2"/>
</dbReference>
<dbReference type="Pfam" id="PF01177">
    <property type="entry name" value="Asp_Glu_race"/>
    <property type="match status" value="1"/>
</dbReference>
<comment type="catalytic activity">
    <reaction evidence="1">
        <text>L-glutamate = D-glutamate</text>
        <dbReference type="Rhea" id="RHEA:12813"/>
        <dbReference type="ChEBI" id="CHEBI:29985"/>
        <dbReference type="ChEBI" id="CHEBI:29986"/>
        <dbReference type="EC" id="5.1.1.3"/>
    </reaction>
</comment>
<evidence type="ECO:0000256" key="2">
    <source>
        <dbReference type="ARBA" id="ARBA00013090"/>
    </source>
</evidence>
<evidence type="ECO:0000256" key="5">
    <source>
        <dbReference type="ARBA" id="ARBA00023235"/>
    </source>
</evidence>
<keyword evidence="4" id="KW-0573">Peptidoglycan synthesis</keyword>
<keyword evidence="6" id="KW-0961">Cell wall biogenesis/degradation</keyword>
<evidence type="ECO:0000313" key="8">
    <source>
        <dbReference type="EMBL" id="EKD66406.1"/>
    </source>
</evidence>